<protein>
    <submittedName>
        <fullName evidence="1">Signal recognition particle</fullName>
    </submittedName>
</protein>
<evidence type="ECO:0000313" key="1">
    <source>
        <dbReference type="EMBL" id="PHP66528.1"/>
    </source>
</evidence>
<keyword evidence="2" id="KW-1185">Reference proteome</keyword>
<dbReference type="OrthoDB" id="8100822at2"/>
<gene>
    <name evidence="1" type="ORF">CSC94_12610</name>
</gene>
<dbReference type="AlphaFoldDB" id="A0A2G1QMS8"/>
<dbReference type="RefSeq" id="WP_099306714.1">
    <property type="nucleotide sequence ID" value="NZ_PDVP01000007.1"/>
</dbReference>
<dbReference type="EMBL" id="PDVP01000007">
    <property type="protein sequence ID" value="PHP66528.1"/>
    <property type="molecule type" value="Genomic_DNA"/>
</dbReference>
<reference evidence="1 2" key="1">
    <citation type="submission" date="2017-10" db="EMBL/GenBank/DDBJ databases">
        <title>Sedimentibacterium mangrovi gen. nov., sp. nov., a novel member of family Phyllobacteriacea isolated from mangrove sediment.</title>
        <authorList>
            <person name="Liao H."/>
            <person name="Tian Y."/>
        </authorList>
    </citation>
    <scope>NUCLEOTIDE SEQUENCE [LARGE SCALE GENOMIC DNA]</scope>
    <source>
        <strain evidence="1 2">X9-2-2</strain>
    </source>
</reference>
<organism evidence="1 2">
    <name type="scientific">Zhengella mangrovi</name>
    <dbReference type="NCBI Taxonomy" id="1982044"/>
    <lineage>
        <taxon>Bacteria</taxon>
        <taxon>Pseudomonadati</taxon>
        <taxon>Pseudomonadota</taxon>
        <taxon>Alphaproteobacteria</taxon>
        <taxon>Hyphomicrobiales</taxon>
        <taxon>Notoacmeibacteraceae</taxon>
        <taxon>Zhengella</taxon>
    </lineage>
</organism>
<name>A0A2G1QMS8_9HYPH</name>
<evidence type="ECO:0000313" key="2">
    <source>
        <dbReference type="Proteomes" id="UP000221168"/>
    </source>
</evidence>
<sequence length="91" mass="9825">MAFPSSAGSLDVAQNLGTVIGSEEACGFSFDQSAIAAFIETNVAADDMEFMSNMNLFVSGTVRETEQFTQSQKTAHCTQIERVARSFGFLK</sequence>
<accession>A0A2G1QMS8</accession>
<comment type="caution">
    <text evidence="1">The sequence shown here is derived from an EMBL/GenBank/DDBJ whole genome shotgun (WGS) entry which is preliminary data.</text>
</comment>
<dbReference type="Proteomes" id="UP000221168">
    <property type="component" value="Unassembled WGS sequence"/>
</dbReference>
<proteinExistence type="predicted"/>